<dbReference type="Pfam" id="PF18931">
    <property type="entry name" value="DUF5680"/>
    <property type="match status" value="1"/>
</dbReference>
<reference evidence="2 3" key="1">
    <citation type="journal article" date="2016" name="Nat. Commun.">
        <title>Thousands of microbial genomes shed light on interconnected biogeochemical processes in an aquifer system.</title>
        <authorList>
            <person name="Anantharaman K."/>
            <person name="Brown C.T."/>
            <person name="Hug L.A."/>
            <person name="Sharon I."/>
            <person name="Castelle C.J."/>
            <person name="Probst A.J."/>
            <person name="Thomas B.C."/>
            <person name="Singh A."/>
            <person name="Wilkins M.J."/>
            <person name="Karaoz U."/>
            <person name="Brodie E.L."/>
            <person name="Williams K.H."/>
            <person name="Hubbard S.S."/>
            <person name="Banfield J.F."/>
        </authorList>
    </citation>
    <scope>NUCLEOTIDE SEQUENCE [LARGE SCALE GENOMIC DNA]</scope>
</reference>
<proteinExistence type="predicted"/>
<evidence type="ECO:0000313" key="2">
    <source>
        <dbReference type="EMBL" id="OGK31619.1"/>
    </source>
</evidence>
<name>A0A1F7HK86_9BACT</name>
<feature type="non-terminal residue" evidence="2">
    <location>
        <position position="1"/>
    </location>
</feature>
<dbReference type="AlphaFoldDB" id="A0A1F7HK86"/>
<evidence type="ECO:0000313" key="3">
    <source>
        <dbReference type="Proteomes" id="UP000177199"/>
    </source>
</evidence>
<gene>
    <name evidence="2" type="ORF">A3F29_00005</name>
</gene>
<comment type="caution">
    <text evidence="2">The sequence shown here is derived from an EMBL/GenBank/DDBJ whole genome shotgun (WGS) entry which is preliminary data.</text>
</comment>
<feature type="domain" description="DUF5680" evidence="1">
    <location>
        <begin position="6"/>
        <end position="105"/>
    </location>
</feature>
<sequence length="106" mass="12463">RDIFNIGNSKFAGLETVYFKNKPIWSMSYYGNFEKMTEEESDRILRKVLIDKWNEVRLWNNVKYEIGDFLYINEGSGNIDEVEGSEKIEKNGKTVFFFYYAGGFIG</sequence>
<organism evidence="2 3">
    <name type="scientific">Candidatus Roizmanbacteria bacterium RIFCSPHIGHO2_12_FULL_33_9</name>
    <dbReference type="NCBI Taxonomy" id="1802045"/>
    <lineage>
        <taxon>Bacteria</taxon>
        <taxon>Candidatus Roizmaniibacteriota</taxon>
    </lineage>
</organism>
<evidence type="ECO:0000259" key="1">
    <source>
        <dbReference type="Pfam" id="PF18931"/>
    </source>
</evidence>
<dbReference type="InterPro" id="IPR043735">
    <property type="entry name" value="DUF5680"/>
</dbReference>
<protein>
    <recommendedName>
        <fullName evidence="1">DUF5680 domain-containing protein</fullName>
    </recommendedName>
</protein>
<dbReference type="EMBL" id="MFZV01000002">
    <property type="protein sequence ID" value="OGK31619.1"/>
    <property type="molecule type" value="Genomic_DNA"/>
</dbReference>
<dbReference type="Proteomes" id="UP000177199">
    <property type="component" value="Unassembled WGS sequence"/>
</dbReference>
<accession>A0A1F7HK86</accession>